<evidence type="ECO:0000313" key="2">
    <source>
        <dbReference type="EMBL" id="CBY38319.1"/>
    </source>
</evidence>
<dbReference type="Proteomes" id="UP000011014">
    <property type="component" value="Unassembled WGS sequence"/>
</dbReference>
<dbReference type="PANTHER" id="PTHR46769">
    <property type="entry name" value="POLYCYSTIC KIDNEY AND HEPATIC DISEASE 1 (AUTOSOMAL RECESSIVE)-LIKE 1"/>
    <property type="match status" value="1"/>
</dbReference>
<keyword evidence="1" id="KW-0732">Signal</keyword>
<name>E4YS80_OIKDI</name>
<evidence type="ECO:0000256" key="1">
    <source>
        <dbReference type="ARBA" id="ARBA00022729"/>
    </source>
</evidence>
<proteinExistence type="predicted"/>
<protein>
    <submittedName>
        <fullName evidence="2">Uncharacterized protein</fullName>
    </submittedName>
</protein>
<accession>E4YS80</accession>
<dbReference type="PANTHER" id="PTHR46769:SF2">
    <property type="entry name" value="FIBROCYSTIN-L ISOFORM 2 PRECURSOR-RELATED"/>
    <property type="match status" value="1"/>
</dbReference>
<dbReference type="InterPro" id="IPR052387">
    <property type="entry name" value="Fibrocystin"/>
</dbReference>
<organism evidence="2">
    <name type="scientific">Oikopleura dioica</name>
    <name type="common">Tunicate</name>
    <dbReference type="NCBI Taxonomy" id="34765"/>
    <lineage>
        <taxon>Eukaryota</taxon>
        <taxon>Metazoa</taxon>
        <taxon>Chordata</taxon>
        <taxon>Tunicata</taxon>
        <taxon>Appendicularia</taxon>
        <taxon>Copelata</taxon>
        <taxon>Oikopleuridae</taxon>
        <taxon>Oikopleura</taxon>
    </lineage>
</organism>
<dbReference type="EMBL" id="FN655184">
    <property type="protein sequence ID" value="CBY38319.1"/>
    <property type="molecule type" value="Genomic_DNA"/>
</dbReference>
<gene>
    <name evidence="2" type="ORF">GSOID_T00032250001</name>
</gene>
<reference evidence="2" key="1">
    <citation type="journal article" date="2010" name="Science">
        <title>Plasticity of animal genome architecture unmasked by rapid evolution of a pelagic tunicate.</title>
        <authorList>
            <person name="Denoeud F."/>
            <person name="Henriet S."/>
            <person name="Mungpakdee S."/>
            <person name="Aury J.M."/>
            <person name="Da Silva C."/>
            <person name="Brinkmann H."/>
            <person name="Mikhaleva J."/>
            <person name="Olsen L.C."/>
            <person name="Jubin C."/>
            <person name="Canestro C."/>
            <person name="Bouquet J.M."/>
            <person name="Danks G."/>
            <person name="Poulain J."/>
            <person name="Campsteijn C."/>
            <person name="Adamski M."/>
            <person name="Cross I."/>
            <person name="Yadetie F."/>
            <person name="Muffato M."/>
            <person name="Louis A."/>
            <person name="Butcher S."/>
            <person name="Tsagkogeorga G."/>
            <person name="Konrad A."/>
            <person name="Singh S."/>
            <person name="Jensen M.F."/>
            <person name="Cong E.H."/>
            <person name="Eikeseth-Otteraa H."/>
            <person name="Noel B."/>
            <person name="Anthouard V."/>
            <person name="Porcel B.M."/>
            <person name="Kachouri-Lafond R."/>
            <person name="Nishino A."/>
            <person name="Ugolini M."/>
            <person name="Chourrout P."/>
            <person name="Nishida H."/>
            <person name="Aasland R."/>
            <person name="Huzurbazar S."/>
            <person name="Westhof E."/>
            <person name="Delsuc F."/>
            <person name="Lehrach H."/>
            <person name="Reinhardt R."/>
            <person name="Weissenbach J."/>
            <person name="Roy S.W."/>
            <person name="Artiguenave F."/>
            <person name="Postlethwait J.H."/>
            <person name="Manak J.R."/>
            <person name="Thompson E.M."/>
            <person name="Jaillon O."/>
            <person name="Du Pasquier L."/>
            <person name="Boudinot P."/>
            <person name="Liberles D.A."/>
            <person name="Volff J.N."/>
            <person name="Philippe H."/>
            <person name="Lenhard B."/>
            <person name="Roest Crollius H."/>
            <person name="Wincker P."/>
            <person name="Chourrout D."/>
        </authorList>
    </citation>
    <scope>NUCLEOTIDE SEQUENCE [LARGE SCALE GENOMIC DNA]</scope>
</reference>
<dbReference type="AlphaFoldDB" id="E4YS80"/>
<sequence length="657" mass="74290">MIVDQFSETLTCNDFIIREKTANYKETKNSRTPGTRTGGTYGLMVPQFAAKAMKWPGKPLGVAEAYASLYGGSCFMDIQLLNYGEKCGRDFYGIGTSSRWSEHQHMMELQFVTFDGPETHRYQFSRPNLGWISIADCVDMDCDGLKRSMLVDLTGDFLGMPSTYIMAQSEYHYEQWVEESPHYYQGTSDLEGNEDWLQSDERRGLGDFRIPKTMVTTLDGHRIPFPEFAPKKGTIRNDQCTWNPNADGYECPMSNFAQLGFESFDHDSSTRRVAPIGLRDNERKIIDLSNGVMDVSCCFGYACLLRVTMNFFNLECGHTYQYHTSGTLPKHTRFHMFGTKSVSQAECKVRVELFTFRQNRQMIYLNGEYQRSNQQYTAPDGSDAWHFPVDSLKPELTEPAGANYFQRMEQVVYFNMEPGTYIDVKISNTILLELDVVMELTIDEFWDHSELPRLLAVMLGIHESKIKMMNVIAEDSEPQRRRRSPYNRYENPTFDRRRRQAGNKFTVLLEAGSGVCNPSCPGARVTDERLEAIEIGNNLLAKLATGELNTLTNTTTESVGISIPEKDAEAPDWFDPETNESNFTIATVLGLDGNATLADVEAAQFNLTGETLDEIVTFVETQVAIEEALEAGTEVITYSASDLPDNITIAQFPEGEN</sequence>